<organism evidence="1 2">
    <name type="scientific">Acetobacter pomorum</name>
    <dbReference type="NCBI Taxonomy" id="65959"/>
    <lineage>
        <taxon>Bacteria</taxon>
        <taxon>Pseudomonadati</taxon>
        <taxon>Pseudomonadota</taxon>
        <taxon>Alphaproteobacteria</taxon>
        <taxon>Acetobacterales</taxon>
        <taxon>Acetobacteraceae</taxon>
        <taxon>Acetobacter</taxon>
    </lineage>
</organism>
<dbReference type="EMBL" id="PEBQ01000141">
    <property type="protein sequence ID" value="PHY93754.1"/>
    <property type="molecule type" value="Genomic_DNA"/>
</dbReference>
<dbReference type="AlphaFoldDB" id="A0A2G4RB06"/>
<dbReference type="OrthoDB" id="7220105at2"/>
<comment type="caution">
    <text evidence="1">The sequence shown here is derived from an EMBL/GenBank/DDBJ whole genome shotgun (WGS) entry which is preliminary data.</text>
</comment>
<gene>
    <name evidence="1" type="ORF">CSR02_09615</name>
</gene>
<protein>
    <submittedName>
        <fullName evidence="1">Uncharacterized protein</fullName>
    </submittedName>
</protein>
<name>A0A2G4RB06_9PROT</name>
<keyword evidence="2" id="KW-1185">Reference proteome</keyword>
<accession>A0A2G4RB06</accession>
<reference evidence="1 2" key="1">
    <citation type="submission" date="2017-10" db="EMBL/GenBank/DDBJ databases">
        <title>Genomic analysis of the genus Acetobacter.</title>
        <authorList>
            <person name="Kim K.H."/>
            <person name="Chun B.H."/>
            <person name="Son A.R."/>
            <person name="Jeon C.O."/>
        </authorList>
    </citation>
    <scope>NUCLEOTIDE SEQUENCE [LARGE SCALE GENOMIC DNA]</scope>
    <source>
        <strain evidence="1 2">LHT 2458</strain>
    </source>
</reference>
<proteinExistence type="predicted"/>
<dbReference type="RefSeq" id="WP_042786244.1">
    <property type="nucleotide sequence ID" value="NZ_PEBQ01000141.1"/>
</dbReference>
<dbReference type="Proteomes" id="UP000228751">
    <property type="component" value="Unassembled WGS sequence"/>
</dbReference>
<sequence>MLEYLVQKTVGRARSSRVKVARKKVATSVTQAETVLEPQLPAQTSEVDAERIASALQSEVNIVEQQVEQERRDAIFFDGQWYLNAYPDIREAGINPLEHFLAFGAKEGRNPNALFDSAAYLRINPDVAAFEYGPFIHYVSYGFKEGRPLR</sequence>
<evidence type="ECO:0000313" key="2">
    <source>
        <dbReference type="Proteomes" id="UP000228751"/>
    </source>
</evidence>
<evidence type="ECO:0000313" key="1">
    <source>
        <dbReference type="EMBL" id="PHY93754.1"/>
    </source>
</evidence>